<organism evidence="1 2">
    <name type="scientific">Treponema medium ATCC 700293</name>
    <dbReference type="NCBI Taxonomy" id="1125700"/>
    <lineage>
        <taxon>Bacteria</taxon>
        <taxon>Pseudomonadati</taxon>
        <taxon>Spirochaetota</taxon>
        <taxon>Spirochaetia</taxon>
        <taxon>Spirochaetales</taxon>
        <taxon>Treponemataceae</taxon>
        <taxon>Treponema</taxon>
    </lineage>
</organism>
<protein>
    <recommendedName>
        <fullName evidence="3">Methyltransferase domain-containing protein</fullName>
    </recommendedName>
</protein>
<dbReference type="AlphaFoldDB" id="A0AA87NST5"/>
<proteinExistence type="predicted"/>
<dbReference type="PANTHER" id="PTHR43861">
    <property type="entry name" value="TRANS-ACONITATE 2-METHYLTRANSFERASE-RELATED"/>
    <property type="match status" value="1"/>
</dbReference>
<dbReference type="Pfam" id="PF13489">
    <property type="entry name" value="Methyltransf_23"/>
    <property type="match status" value="1"/>
</dbReference>
<sequence>MLSAALIRHLFLNAMSHNKLSVKDFYDNLAADYDAEQDAPNFRFVREPEKKLIQDFFDKEDFSGASILEIGAGTGRFSLLFAAACRSYTVVDLSPAMLQQLIQKAEREHITNITTIEGDFLQAPVSGSFDYIVSFTAIEYILDKKALFRKMAQLLKPGGKLFITTTHKTFIRFWGCFGNYFRQHIFMNMYSKREVKKLLRNNGLTPLLIEDHVLKRFPFKGILLVIHAQKN</sequence>
<dbReference type="InterPro" id="IPR029063">
    <property type="entry name" value="SAM-dependent_MTases_sf"/>
</dbReference>
<dbReference type="CDD" id="cd02440">
    <property type="entry name" value="AdoMet_MTases"/>
    <property type="match status" value="1"/>
</dbReference>
<dbReference type="PANTHER" id="PTHR43861:SF1">
    <property type="entry name" value="TRANS-ACONITATE 2-METHYLTRANSFERASE"/>
    <property type="match status" value="1"/>
</dbReference>
<gene>
    <name evidence="1" type="ORF">HMPREF9195_00728</name>
</gene>
<dbReference type="SUPFAM" id="SSF53335">
    <property type="entry name" value="S-adenosyl-L-methionine-dependent methyltransferases"/>
    <property type="match status" value="1"/>
</dbReference>
<evidence type="ECO:0008006" key="3">
    <source>
        <dbReference type="Google" id="ProtNLM"/>
    </source>
</evidence>
<reference evidence="1 2" key="1">
    <citation type="submission" date="2013-04" db="EMBL/GenBank/DDBJ databases">
        <title>The Genome Sequence of Treponema medium ATCC 700293.</title>
        <authorList>
            <consortium name="The Broad Institute Genomics Platform"/>
            <person name="Earl A."/>
            <person name="Ward D."/>
            <person name="Feldgarden M."/>
            <person name="Gevers D."/>
            <person name="Leonetti C."/>
            <person name="Blanton J.M."/>
            <person name="Dewhirst F.E."/>
            <person name="Izard J."/>
            <person name="Walker B."/>
            <person name="Young S."/>
            <person name="Zeng Q."/>
            <person name="Gargeya S."/>
            <person name="Fitzgerald M."/>
            <person name="Haas B."/>
            <person name="Abouelleil A."/>
            <person name="Allen A.W."/>
            <person name="Alvarado L."/>
            <person name="Arachchi H.M."/>
            <person name="Berlin A.M."/>
            <person name="Chapman S.B."/>
            <person name="Gainer-Dewar J."/>
            <person name="Goldberg J."/>
            <person name="Griggs A."/>
            <person name="Gujja S."/>
            <person name="Hansen M."/>
            <person name="Howarth C."/>
            <person name="Imamovic A."/>
            <person name="Ireland A."/>
            <person name="Larimer J."/>
            <person name="McCowan C."/>
            <person name="Murphy C."/>
            <person name="Pearson M."/>
            <person name="Poon T.W."/>
            <person name="Priest M."/>
            <person name="Roberts A."/>
            <person name="Saif S."/>
            <person name="Shea T."/>
            <person name="Sisk P."/>
            <person name="Sykes S."/>
            <person name="Wortman J."/>
            <person name="Nusbaum C."/>
            <person name="Birren B."/>
        </authorList>
    </citation>
    <scope>NUCLEOTIDE SEQUENCE [LARGE SCALE GENOMIC DNA]</scope>
    <source>
        <strain evidence="1 2">ATCC 700293</strain>
    </source>
</reference>
<comment type="caution">
    <text evidence="1">The sequence shown here is derived from an EMBL/GenBank/DDBJ whole genome shotgun (WGS) entry which is preliminary data.</text>
</comment>
<evidence type="ECO:0000313" key="1">
    <source>
        <dbReference type="EMBL" id="EPF29442.1"/>
    </source>
</evidence>
<evidence type="ECO:0000313" key="2">
    <source>
        <dbReference type="Proteomes" id="UP000014634"/>
    </source>
</evidence>
<dbReference type="Gene3D" id="3.40.50.150">
    <property type="entry name" value="Vaccinia Virus protein VP39"/>
    <property type="match status" value="1"/>
</dbReference>
<dbReference type="EMBL" id="ATFE01000004">
    <property type="protein sequence ID" value="EPF29442.1"/>
    <property type="molecule type" value="Genomic_DNA"/>
</dbReference>
<accession>A0AA87NST5</accession>
<dbReference type="Proteomes" id="UP000014634">
    <property type="component" value="Unassembled WGS sequence"/>
</dbReference>
<name>A0AA87NST5_TREMD</name>